<keyword evidence="2" id="KW-0472">Membrane</keyword>
<reference evidence="3" key="2">
    <citation type="journal article" date="2021" name="PeerJ">
        <title>Extensive microbial diversity within the chicken gut microbiome revealed by metagenomics and culture.</title>
        <authorList>
            <person name="Gilroy R."/>
            <person name="Ravi A."/>
            <person name="Getino M."/>
            <person name="Pursley I."/>
            <person name="Horton D.L."/>
            <person name="Alikhan N.F."/>
            <person name="Baker D."/>
            <person name="Gharbi K."/>
            <person name="Hall N."/>
            <person name="Watson M."/>
            <person name="Adriaenssens E.M."/>
            <person name="Foster-Nyarko E."/>
            <person name="Jarju S."/>
            <person name="Secka A."/>
            <person name="Antonio M."/>
            <person name="Oren A."/>
            <person name="Chaudhuri R.R."/>
            <person name="La Ragione R."/>
            <person name="Hildebrand F."/>
            <person name="Pallen M.J."/>
        </authorList>
    </citation>
    <scope>NUCLEOTIDE SEQUENCE</scope>
    <source>
        <strain evidence="3">G3-3990</strain>
    </source>
</reference>
<accession>A0A9D9N4Z8</accession>
<keyword evidence="2" id="KW-0812">Transmembrane</keyword>
<keyword evidence="2" id="KW-1133">Transmembrane helix</keyword>
<feature type="coiled-coil region" evidence="1">
    <location>
        <begin position="34"/>
        <end position="172"/>
    </location>
</feature>
<dbReference type="AlphaFoldDB" id="A0A9D9N4Z8"/>
<protein>
    <submittedName>
        <fullName evidence="3">Uncharacterized protein</fullName>
    </submittedName>
</protein>
<evidence type="ECO:0000256" key="1">
    <source>
        <dbReference type="SAM" id="Coils"/>
    </source>
</evidence>
<organism evidence="3 4">
    <name type="scientific">Candidatus Gallipaludibacter merdavium</name>
    <dbReference type="NCBI Taxonomy" id="2840839"/>
    <lineage>
        <taxon>Bacteria</taxon>
        <taxon>Pseudomonadati</taxon>
        <taxon>Bacteroidota</taxon>
        <taxon>Bacteroidia</taxon>
        <taxon>Bacteroidales</taxon>
        <taxon>Candidatus Gallipaludibacter</taxon>
    </lineage>
</organism>
<keyword evidence="1" id="KW-0175">Coiled coil</keyword>
<feature type="transmembrane region" description="Helical" evidence="2">
    <location>
        <begin position="7"/>
        <end position="28"/>
    </location>
</feature>
<dbReference type="Proteomes" id="UP000823641">
    <property type="component" value="Unassembled WGS sequence"/>
</dbReference>
<gene>
    <name evidence="3" type="ORF">IAA73_08795</name>
</gene>
<evidence type="ECO:0000313" key="3">
    <source>
        <dbReference type="EMBL" id="MBO8460413.1"/>
    </source>
</evidence>
<name>A0A9D9N4Z8_9BACT</name>
<reference evidence="3" key="1">
    <citation type="submission" date="2020-10" db="EMBL/GenBank/DDBJ databases">
        <authorList>
            <person name="Gilroy R."/>
        </authorList>
    </citation>
    <scope>NUCLEOTIDE SEQUENCE</scope>
    <source>
        <strain evidence="3">G3-3990</strain>
    </source>
</reference>
<proteinExistence type="predicted"/>
<dbReference type="EMBL" id="JADIMG010000084">
    <property type="protein sequence ID" value="MBO8460413.1"/>
    <property type="molecule type" value="Genomic_DNA"/>
</dbReference>
<evidence type="ECO:0000256" key="2">
    <source>
        <dbReference type="SAM" id="Phobius"/>
    </source>
</evidence>
<sequence>MSKQTKVIIASIVLLVVILAGALTWSLYKTHETKAEMSEMVEMMNFEKEQLEEEYTDLAMQFDGYGMNIGNDSLVQLLDKEKQKVAQLLEELRVTKATNARRIAALKKELATVRSVMIQYVHQIDSLDRMNKELIAENTEVRRKYETASHKAEQLQQEKEELHQTVVRASMLELTDFSMQTLNDRGRKTRRYSQIAKLQFNYTLAKNITATPGIKTLYLRIVRPDGEVMSKSDKNLFPFEDTELLYSLCKQFEYAGEELSDVLYWNVQEILQVGDYTADFFVDGHQIGRFSFRIDD</sequence>
<comment type="caution">
    <text evidence="3">The sequence shown here is derived from an EMBL/GenBank/DDBJ whole genome shotgun (WGS) entry which is preliminary data.</text>
</comment>
<evidence type="ECO:0000313" key="4">
    <source>
        <dbReference type="Proteomes" id="UP000823641"/>
    </source>
</evidence>